<feature type="repeat" description="TPR" evidence="3">
    <location>
        <begin position="241"/>
        <end position="274"/>
    </location>
</feature>
<dbReference type="SMART" id="SM00028">
    <property type="entry name" value="TPR"/>
    <property type="match status" value="8"/>
</dbReference>
<keyword evidence="1" id="KW-0677">Repeat</keyword>
<dbReference type="GO" id="GO:0016757">
    <property type="term" value="F:glycosyltransferase activity"/>
    <property type="evidence" value="ECO:0007669"/>
    <property type="project" value="InterPro"/>
</dbReference>
<dbReference type="InterPro" id="IPR011990">
    <property type="entry name" value="TPR-like_helical_dom_sf"/>
</dbReference>
<feature type="repeat" description="TPR" evidence="3">
    <location>
        <begin position="173"/>
        <end position="206"/>
    </location>
</feature>
<dbReference type="InterPro" id="IPR002201">
    <property type="entry name" value="Glyco_trans_9"/>
</dbReference>
<evidence type="ECO:0000256" key="2">
    <source>
        <dbReference type="ARBA" id="ARBA00022803"/>
    </source>
</evidence>
<dbReference type="Pfam" id="PF13432">
    <property type="entry name" value="TPR_16"/>
    <property type="match status" value="3"/>
</dbReference>
<evidence type="ECO:0000313" key="5">
    <source>
        <dbReference type="Proteomes" id="UP000295727"/>
    </source>
</evidence>
<dbReference type="Gene3D" id="1.25.40.10">
    <property type="entry name" value="Tetratricopeptide repeat domain"/>
    <property type="match status" value="4"/>
</dbReference>
<sequence>MAIYETGIECCVLPLRQLPVSPRRMNHDSPSGQHNEIATLLETGLAHHRAGRLDDAQAFYRRILELQPDHPAALHYSGVLALGQGDHARAAQLMDCALAQSPGDAELLGNRGVAAARMGDHAAAAALQRKALEIAPDFPNAHNNLGNALMELGDLVCAEQHYRRARAINPRSAHFAFNLGRALEKAGRAPEAIAQYQDARALAPDDTQTLMHLGKLLRAAAEPAQAAACFERIVLHEPENANAHFELGYVYDAMHRYEEAIPHYQRAVALRPEAAGAVNNLAFALTALARYDEAEAYYRRALELRPGLPESLFQLGMLLLRRGEYAEGWPLFENRKTTTTGKPNYRKRSCAEWQGEPLAGKRFLIVREQGVGDQIQFVRYAGLLAGMGAQVHAWVAPELASLAATVPGVARVLDAAPSDESIAAHYDYWCDVMSLPLKFPGRPIYAPVPYMRADATQASAWRERVDALAGGARRRIGLVWAGNPRHHFDAFRSLPLTALLPLAALEGNAWFAIQKGPGAAQLADVSGRWPLHALGDELDDFASTAALIESLDLVITVDTSVAHLAGALGRPVWVLLAAQPDWRWGMGRSDSVWHPSARVFRQPALGDWSAVVSALEAALATESDPAGRARA</sequence>
<reference evidence="4 5" key="1">
    <citation type="submission" date="2019-03" db="EMBL/GenBank/DDBJ databases">
        <title>Paraburkholderia sp. 7MH5, isolated from subtropical forest soil.</title>
        <authorList>
            <person name="Gao Z.-H."/>
            <person name="Qiu L.-H."/>
        </authorList>
    </citation>
    <scope>NUCLEOTIDE SEQUENCE [LARGE SCALE GENOMIC DNA]</scope>
    <source>
        <strain evidence="4 5">7MH5</strain>
    </source>
</reference>
<dbReference type="OrthoDB" id="9814129at2"/>
<feature type="repeat" description="TPR" evidence="3">
    <location>
        <begin position="37"/>
        <end position="70"/>
    </location>
</feature>
<dbReference type="PROSITE" id="PS50293">
    <property type="entry name" value="TPR_REGION"/>
    <property type="match status" value="2"/>
</dbReference>
<organism evidence="4 5">
    <name type="scientific">Paraburkholderia pallida</name>
    <dbReference type="NCBI Taxonomy" id="2547399"/>
    <lineage>
        <taxon>Bacteria</taxon>
        <taxon>Pseudomonadati</taxon>
        <taxon>Pseudomonadota</taxon>
        <taxon>Betaproteobacteria</taxon>
        <taxon>Burkholderiales</taxon>
        <taxon>Burkholderiaceae</taxon>
        <taxon>Paraburkholderia</taxon>
    </lineage>
</organism>
<dbReference type="Pfam" id="PF07719">
    <property type="entry name" value="TPR_2"/>
    <property type="match status" value="1"/>
</dbReference>
<proteinExistence type="predicted"/>
<dbReference type="SUPFAM" id="SSF53756">
    <property type="entry name" value="UDP-Glycosyltransferase/glycogen phosphorylase"/>
    <property type="match status" value="1"/>
</dbReference>
<dbReference type="SUPFAM" id="SSF48452">
    <property type="entry name" value="TPR-like"/>
    <property type="match status" value="1"/>
</dbReference>
<dbReference type="Pfam" id="PF01075">
    <property type="entry name" value="Glyco_transf_9"/>
    <property type="match status" value="1"/>
</dbReference>
<dbReference type="KEGG" id="ppai:E1956_00735"/>
<dbReference type="AlphaFoldDB" id="A0A4P7CQ94"/>
<dbReference type="PANTHER" id="PTHR44943">
    <property type="entry name" value="CELLULOSE SYNTHASE OPERON PROTEIN C"/>
    <property type="match status" value="1"/>
</dbReference>
<gene>
    <name evidence="4" type="ORF">E1956_00735</name>
</gene>
<evidence type="ECO:0000313" key="4">
    <source>
        <dbReference type="EMBL" id="QBQ95843.1"/>
    </source>
</evidence>
<evidence type="ECO:0000256" key="3">
    <source>
        <dbReference type="PROSITE-ProRule" id="PRU00339"/>
    </source>
</evidence>
<dbReference type="InterPro" id="IPR019734">
    <property type="entry name" value="TPR_rpt"/>
</dbReference>
<feature type="repeat" description="TPR" evidence="3">
    <location>
        <begin position="275"/>
        <end position="308"/>
    </location>
</feature>
<dbReference type="InterPro" id="IPR013105">
    <property type="entry name" value="TPR_2"/>
</dbReference>
<dbReference type="EMBL" id="CP038148">
    <property type="protein sequence ID" value="QBQ95843.1"/>
    <property type="molecule type" value="Genomic_DNA"/>
</dbReference>
<name>A0A4P7CQ94_9BURK</name>
<keyword evidence="5" id="KW-1185">Reference proteome</keyword>
<keyword evidence="2 3" id="KW-0802">TPR repeat</keyword>
<dbReference type="PANTHER" id="PTHR44943:SF8">
    <property type="entry name" value="TPR REPEAT-CONTAINING PROTEIN MJ0263"/>
    <property type="match status" value="1"/>
</dbReference>
<feature type="repeat" description="TPR" evidence="3">
    <location>
        <begin position="139"/>
        <end position="172"/>
    </location>
</feature>
<protein>
    <submittedName>
        <fullName evidence="4">Tetratricopeptide repeat protein</fullName>
    </submittedName>
</protein>
<dbReference type="PROSITE" id="PS50005">
    <property type="entry name" value="TPR"/>
    <property type="match status" value="5"/>
</dbReference>
<evidence type="ECO:0000256" key="1">
    <source>
        <dbReference type="ARBA" id="ARBA00022737"/>
    </source>
</evidence>
<dbReference type="Proteomes" id="UP000295727">
    <property type="component" value="Chromosome 1"/>
</dbReference>
<dbReference type="InterPro" id="IPR051685">
    <property type="entry name" value="Ycf3/AcsC/BcsC/TPR_MFPF"/>
</dbReference>
<accession>A0A4P7CQ94</accession>
<dbReference type="Gene3D" id="3.40.50.2000">
    <property type="entry name" value="Glycogen Phosphorylase B"/>
    <property type="match status" value="1"/>
</dbReference>